<comment type="caution">
    <text evidence="1">The sequence shown here is derived from an EMBL/GenBank/DDBJ whole genome shotgun (WGS) entry which is preliminary data.</text>
</comment>
<dbReference type="EMBL" id="JBHSDT010000004">
    <property type="protein sequence ID" value="MFC4403115.1"/>
    <property type="molecule type" value="Genomic_DNA"/>
</dbReference>
<evidence type="ECO:0000313" key="2">
    <source>
        <dbReference type="Proteomes" id="UP001595882"/>
    </source>
</evidence>
<name>A0ABV8WTB8_9BACI</name>
<evidence type="ECO:0000313" key="1">
    <source>
        <dbReference type="EMBL" id="MFC4403115.1"/>
    </source>
</evidence>
<organism evidence="1 2">
    <name type="scientific">Gracilibacillus xinjiangensis</name>
    <dbReference type="NCBI Taxonomy" id="1193282"/>
    <lineage>
        <taxon>Bacteria</taxon>
        <taxon>Bacillati</taxon>
        <taxon>Bacillota</taxon>
        <taxon>Bacilli</taxon>
        <taxon>Bacillales</taxon>
        <taxon>Bacillaceae</taxon>
        <taxon>Gracilibacillus</taxon>
    </lineage>
</organism>
<gene>
    <name evidence="1" type="ORF">ACFOY7_08505</name>
</gene>
<keyword evidence="2" id="KW-1185">Reference proteome</keyword>
<dbReference type="Proteomes" id="UP001595882">
    <property type="component" value="Unassembled WGS sequence"/>
</dbReference>
<protein>
    <submittedName>
        <fullName evidence="1">Uncharacterized protein</fullName>
    </submittedName>
</protein>
<sequence length="46" mass="4785">MGIATAAVVIIMLAFNFFSESGTGGGMITTLLTDIVTGVKVLFTFK</sequence>
<accession>A0ABV8WTB8</accession>
<proteinExistence type="predicted"/>
<dbReference type="RefSeq" id="WP_390251347.1">
    <property type="nucleotide sequence ID" value="NZ_JBHSDT010000004.1"/>
</dbReference>
<reference evidence="2" key="1">
    <citation type="journal article" date="2019" name="Int. J. Syst. Evol. Microbiol.">
        <title>The Global Catalogue of Microorganisms (GCM) 10K type strain sequencing project: providing services to taxonomists for standard genome sequencing and annotation.</title>
        <authorList>
            <consortium name="The Broad Institute Genomics Platform"/>
            <consortium name="The Broad Institute Genome Sequencing Center for Infectious Disease"/>
            <person name="Wu L."/>
            <person name="Ma J."/>
        </authorList>
    </citation>
    <scope>NUCLEOTIDE SEQUENCE [LARGE SCALE GENOMIC DNA]</scope>
    <source>
        <strain evidence="2">CCUG 37865</strain>
    </source>
</reference>